<gene>
    <name evidence="6" type="ORF">M419DRAFT_91269</name>
</gene>
<keyword evidence="2" id="KW-0285">Flavoprotein</keyword>
<dbReference type="Pfam" id="PF00724">
    <property type="entry name" value="Oxidored_FMN"/>
    <property type="match status" value="1"/>
</dbReference>
<evidence type="ECO:0000259" key="5">
    <source>
        <dbReference type="Pfam" id="PF00724"/>
    </source>
</evidence>
<dbReference type="OrthoDB" id="1663137at2759"/>
<protein>
    <submittedName>
        <fullName evidence="6">NADH:flavin oxidoreductase/NADH oxidase</fullName>
    </submittedName>
</protein>
<dbReference type="SUPFAM" id="SSF51395">
    <property type="entry name" value="FMN-linked oxidoreductases"/>
    <property type="match status" value="1"/>
</dbReference>
<evidence type="ECO:0000256" key="3">
    <source>
        <dbReference type="ARBA" id="ARBA00022643"/>
    </source>
</evidence>
<name>A0A024S054_HYPJR</name>
<dbReference type="PANTHER" id="PTHR43656">
    <property type="entry name" value="BINDING OXIDOREDUCTASE, PUTATIVE (AFU_ORTHOLOGUE AFUA_2G08260)-RELATED"/>
    <property type="match status" value="1"/>
</dbReference>
<evidence type="ECO:0000256" key="1">
    <source>
        <dbReference type="ARBA" id="ARBA00005979"/>
    </source>
</evidence>
<reference evidence="7" key="1">
    <citation type="journal article" date="2013" name="Ind. Biotechnol.">
        <title>Comparative genomics analysis of Trichoderma reesei strains.</title>
        <authorList>
            <person name="Koike H."/>
            <person name="Aerts A."/>
            <person name="LaButti K."/>
            <person name="Grigoriev I.V."/>
            <person name="Baker S.E."/>
        </authorList>
    </citation>
    <scope>NUCLEOTIDE SEQUENCE [LARGE SCALE GENOMIC DNA]</scope>
    <source>
        <strain evidence="7">ATCC 56765 / BCRC 32924 / NRRL 11460 / Rut C-30</strain>
    </source>
</reference>
<dbReference type="CDD" id="cd04733">
    <property type="entry name" value="OYE_like_2_FMN"/>
    <property type="match status" value="1"/>
</dbReference>
<dbReference type="InterPro" id="IPR051799">
    <property type="entry name" value="NADH_flavin_oxidoreductase"/>
</dbReference>
<keyword evidence="4" id="KW-0560">Oxidoreductase</keyword>
<keyword evidence="3" id="KW-0288">FMN</keyword>
<dbReference type="PANTHER" id="PTHR43656:SF5">
    <property type="entry name" value="NADH:FLAVIN OXIDOREDUCTASE_NADH OXIDASE N-TERMINAL DOMAIN-CONTAINING PROTEIN"/>
    <property type="match status" value="1"/>
</dbReference>
<dbReference type="InterPro" id="IPR013785">
    <property type="entry name" value="Aldolase_TIM"/>
</dbReference>
<dbReference type="Proteomes" id="UP000024376">
    <property type="component" value="Unassembled WGS sequence"/>
</dbReference>
<dbReference type="Gene3D" id="3.20.20.70">
    <property type="entry name" value="Aldolase class I"/>
    <property type="match status" value="1"/>
</dbReference>
<dbReference type="InterPro" id="IPR001155">
    <property type="entry name" value="OxRdtase_FMN_N"/>
</dbReference>
<feature type="domain" description="NADH:flavin oxidoreductase/NADH oxidase N-terminal" evidence="5">
    <location>
        <begin position="18"/>
        <end position="362"/>
    </location>
</feature>
<dbReference type="GO" id="GO:0010181">
    <property type="term" value="F:FMN binding"/>
    <property type="evidence" value="ECO:0007669"/>
    <property type="project" value="InterPro"/>
</dbReference>
<evidence type="ECO:0000256" key="4">
    <source>
        <dbReference type="ARBA" id="ARBA00023002"/>
    </source>
</evidence>
<proteinExistence type="inferred from homology"/>
<dbReference type="AlphaFoldDB" id="A0A024S054"/>
<evidence type="ECO:0000313" key="6">
    <source>
        <dbReference type="EMBL" id="ETR97586.1"/>
    </source>
</evidence>
<dbReference type="HOGENOM" id="CLU_012153_6_3_1"/>
<organism evidence="6 7">
    <name type="scientific">Hypocrea jecorina (strain ATCC 56765 / BCRC 32924 / NRRL 11460 / Rut C-30)</name>
    <name type="common">Trichoderma reesei</name>
    <dbReference type="NCBI Taxonomy" id="1344414"/>
    <lineage>
        <taxon>Eukaryota</taxon>
        <taxon>Fungi</taxon>
        <taxon>Dikarya</taxon>
        <taxon>Ascomycota</taxon>
        <taxon>Pezizomycotina</taxon>
        <taxon>Sordariomycetes</taxon>
        <taxon>Hypocreomycetidae</taxon>
        <taxon>Hypocreales</taxon>
        <taxon>Hypocreaceae</taxon>
        <taxon>Trichoderma</taxon>
    </lineage>
</organism>
<evidence type="ECO:0000256" key="2">
    <source>
        <dbReference type="ARBA" id="ARBA00022630"/>
    </source>
</evidence>
<sequence length="443" mass="48908">MSVRSQPSEKVDPAPLGQPLEFEFSGKVAKNRFLKAAMSELQASWDAKDLTKRGIPPKELVELYRRWGEGGFGVILLGNTMIEYDQLENAGNHIIPRDAPFSGERFERFKEIAAAAKAHGSLVYPQLSHPGRQVQEYIQPNPISASDVQLVGSAFGSFAKPRPMEKEDFENVINGFAHAAEYCYKAGFDGVQLHAAHGYLLAQFLAPSTNRRDDEYGGPLQNRSRLIFDITKAIRARVPDKSFSLAIKLNSAEFQKGGFSPEECRELCAELEKSGFDWVELSGGTYEALAFEHKRETTVKREAFFIEFAEMIVPQLKKTKAYVTGGLRTAAGMVKALESVHGIGLGRPAAHEPELPQKILDGVVEGAIKPVFGESNFMLTNMAATAQMKLIGQGYEPLDFSRPDHEKVFTAALGKWMELSKTKGPQGPPSIEGFELKPYGTAY</sequence>
<dbReference type="EMBL" id="KI911169">
    <property type="protein sequence ID" value="ETR97586.1"/>
    <property type="molecule type" value="Genomic_DNA"/>
</dbReference>
<accession>A0A024S054</accession>
<comment type="similarity">
    <text evidence="1">Belongs to the NADH:flavin oxidoreductase/NADH oxidase family.</text>
</comment>
<dbReference type="GO" id="GO:0016491">
    <property type="term" value="F:oxidoreductase activity"/>
    <property type="evidence" value="ECO:0007669"/>
    <property type="project" value="UniProtKB-KW"/>
</dbReference>
<evidence type="ECO:0000313" key="7">
    <source>
        <dbReference type="Proteomes" id="UP000024376"/>
    </source>
</evidence>
<dbReference type="KEGG" id="trr:M419DRAFT_91269"/>